<sequence>MGPTNVALVKLFEADRKLRDAQSRLDSAAHNVRIQERRVSDLTEKLRTTQHNLKENQAKHANLEMDLKSRDQHIEKLRTQQQGAKNNKEYQALLVEINTRKLDRGKVEEQVLVLIDLIEKQKTEVGNLSTHLDAEKTKLDSMRAEINDRLSQLQSEVNAIRPEREAAEILVPVKIRDLFNRLADRYDGEAMAGIDRPDRRKEEYLCTACNMDLVRDIYNKLNSRDDVVFCPNCQRMLFIPDHFTAEHAIGPASRAKPKTTVKRVKTTTEKAAKAEKAKKEKAATAGTEGVAEFVSETVVLIEARASGELGKALAKAQGESVSRAVKSDTTPVDCEIHVDGKLAGIYKGISVENLERAAKFFLGESKVTYSTIEVKPIAPDVAEPAEAPESASVPESSAAETPAEATASVEETAATAETSEAR</sequence>
<evidence type="ECO:0000256" key="2">
    <source>
        <dbReference type="SAM" id="MobiDB-lite"/>
    </source>
</evidence>
<dbReference type="KEGG" id="hbs:IPV69_26500"/>
<keyword evidence="1" id="KW-0175">Coiled coil</keyword>
<reference evidence="4 5" key="1">
    <citation type="submission" date="2020-10" db="EMBL/GenBank/DDBJ databases">
        <title>Wide distribution of Phycisphaera-like planctomycetes from WD2101 soil group in peatlands and genome analysis of the first cultivated representative.</title>
        <authorList>
            <person name="Dedysh S.N."/>
            <person name="Beletsky A.V."/>
            <person name="Ivanova A."/>
            <person name="Kulichevskaya I.S."/>
            <person name="Suzina N.E."/>
            <person name="Philippov D.A."/>
            <person name="Rakitin A.L."/>
            <person name="Mardanov A.V."/>
            <person name="Ravin N.V."/>
        </authorList>
    </citation>
    <scope>NUCLEOTIDE SEQUENCE [LARGE SCALE GENOMIC DNA]</scope>
    <source>
        <strain evidence="4 5">M1803</strain>
    </source>
</reference>
<keyword evidence="5" id="KW-1185">Reference proteome</keyword>
<protein>
    <recommendedName>
        <fullName evidence="3">C4-type zinc ribbon domain-containing protein</fullName>
    </recommendedName>
</protein>
<feature type="region of interest" description="Disordered" evidence="2">
    <location>
        <begin position="377"/>
        <end position="422"/>
    </location>
</feature>
<evidence type="ECO:0000313" key="5">
    <source>
        <dbReference type="Proteomes" id="UP000593765"/>
    </source>
</evidence>
<gene>
    <name evidence="4" type="ORF">IPV69_26500</name>
</gene>
<feature type="compositionally biased region" description="Basic and acidic residues" evidence="2">
    <location>
        <begin position="266"/>
        <end position="275"/>
    </location>
</feature>
<dbReference type="Gene3D" id="1.10.287.1490">
    <property type="match status" value="1"/>
</dbReference>
<accession>A0A7M2WW53</accession>
<dbReference type="EMBL" id="CP063458">
    <property type="protein sequence ID" value="QOV89696.1"/>
    <property type="molecule type" value="Genomic_DNA"/>
</dbReference>
<dbReference type="Pfam" id="PF02591">
    <property type="entry name" value="Zn_ribbon_9"/>
    <property type="match status" value="1"/>
</dbReference>
<proteinExistence type="predicted"/>
<evidence type="ECO:0000256" key="1">
    <source>
        <dbReference type="SAM" id="Coils"/>
    </source>
</evidence>
<dbReference type="AlphaFoldDB" id="A0A7M2WW53"/>
<feature type="region of interest" description="Disordered" evidence="2">
    <location>
        <begin position="254"/>
        <end position="275"/>
    </location>
</feature>
<dbReference type="Proteomes" id="UP000593765">
    <property type="component" value="Chromosome"/>
</dbReference>
<feature type="compositionally biased region" description="Low complexity" evidence="2">
    <location>
        <begin position="378"/>
        <end position="422"/>
    </location>
</feature>
<name>A0A7M2WW53_9BACT</name>
<feature type="coiled-coil region" evidence="1">
    <location>
        <begin position="18"/>
        <end position="66"/>
    </location>
</feature>
<dbReference type="InterPro" id="IPR003743">
    <property type="entry name" value="Zf-RING_7"/>
</dbReference>
<organism evidence="4 5">
    <name type="scientific">Humisphaera borealis</name>
    <dbReference type="NCBI Taxonomy" id="2807512"/>
    <lineage>
        <taxon>Bacteria</taxon>
        <taxon>Pseudomonadati</taxon>
        <taxon>Planctomycetota</taxon>
        <taxon>Phycisphaerae</taxon>
        <taxon>Tepidisphaerales</taxon>
        <taxon>Tepidisphaeraceae</taxon>
        <taxon>Humisphaera</taxon>
    </lineage>
</organism>
<feature type="compositionally biased region" description="Basic residues" evidence="2">
    <location>
        <begin position="255"/>
        <end position="265"/>
    </location>
</feature>
<dbReference type="RefSeq" id="WP_206292749.1">
    <property type="nucleotide sequence ID" value="NZ_CP063458.1"/>
</dbReference>
<evidence type="ECO:0000313" key="4">
    <source>
        <dbReference type="EMBL" id="QOV89696.1"/>
    </source>
</evidence>
<evidence type="ECO:0000259" key="3">
    <source>
        <dbReference type="Pfam" id="PF02591"/>
    </source>
</evidence>
<feature type="domain" description="C4-type zinc ribbon" evidence="3">
    <location>
        <begin position="206"/>
        <end position="237"/>
    </location>
</feature>